<protein>
    <recommendedName>
        <fullName evidence="4">NVEALA protein</fullName>
    </recommendedName>
</protein>
<evidence type="ECO:0000256" key="1">
    <source>
        <dbReference type="SAM" id="SignalP"/>
    </source>
</evidence>
<name>A0A1H7YH52_9FLAO</name>
<accession>A0A1H7YH52</accession>
<keyword evidence="3" id="KW-1185">Reference proteome</keyword>
<evidence type="ECO:0000313" key="2">
    <source>
        <dbReference type="EMBL" id="SEM45214.1"/>
    </source>
</evidence>
<feature type="signal peptide" evidence="1">
    <location>
        <begin position="1"/>
        <end position="20"/>
    </location>
</feature>
<sequence length="86" mass="9421">MKKFILPAFVILMGSGAAFVTQSFKTADKAIVDGYRIDESDPQNPTCENMHVACSDVATPFICEDTVGNQLYELQGTSCPEQLFKP</sequence>
<feature type="chain" id="PRO_5011657239" description="NVEALA protein" evidence="1">
    <location>
        <begin position="21"/>
        <end position="86"/>
    </location>
</feature>
<dbReference type="AlphaFoldDB" id="A0A1H7YH52"/>
<reference evidence="3" key="1">
    <citation type="submission" date="2016-10" db="EMBL/GenBank/DDBJ databases">
        <authorList>
            <person name="Varghese N."/>
            <person name="Submissions S."/>
        </authorList>
    </citation>
    <scope>NUCLEOTIDE SEQUENCE [LARGE SCALE GENOMIC DNA]</scope>
    <source>
        <strain evidence="3">DSM 17453</strain>
    </source>
</reference>
<evidence type="ECO:0000313" key="3">
    <source>
        <dbReference type="Proteomes" id="UP000199450"/>
    </source>
</evidence>
<dbReference type="Proteomes" id="UP000199450">
    <property type="component" value="Unassembled WGS sequence"/>
</dbReference>
<evidence type="ECO:0008006" key="4">
    <source>
        <dbReference type="Google" id="ProtNLM"/>
    </source>
</evidence>
<dbReference type="Pfam" id="PF20130">
    <property type="entry name" value="DUF6520"/>
    <property type="match status" value="1"/>
</dbReference>
<dbReference type="InterPro" id="IPR045391">
    <property type="entry name" value="DUF6520"/>
</dbReference>
<proteinExistence type="predicted"/>
<gene>
    <name evidence="2" type="ORF">SAMN05421856_103315</name>
</gene>
<organism evidence="2 3">
    <name type="scientific">Chryseobacterium taichungense</name>
    <dbReference type="NCBI Taxonomy" id="295069"/>
    <lineage>
        <taxon>Bacteria</taxon>
        <taxon>Pseudomonadati</taxon>
        <taxon>Bacteroidota</taxon>
        <taxon>Flavobacteriia</taxon>
        <taxon>Flavobacteriales</taxon>
        <taxon>Weeksellaceae</taxon>
        <taxon>Chryseobacterium group</taxon>
        <taxon>Chryseobacterium</taxon>
    </lineage>
</organism>
<keyword evidence="1" id="KW-0732">Signal</keyword>
<dbReference type="STRING" id="295069.SAMN05421856_103315"/>
<dbReference type="EMBL" id="FOBV01000003">
    <property type="protein sequence ID" value="SEM45214.1"/>
    <property type="molecule type" value="Genomic_DNA"/>
</dbReference>
<dbReference type="RefSeq" id="WP_089999530.1">
    <property type="nucleotide sequence ID" value="NZ_FOBV01000003.1"/>
</dbReference>